<dbReference type="EMBL" id="CP002839">
    <property type="protein sequence ID" value="AEH38511.1"/>
    <property type="molecule type" value="Genomic_DNA"/>
</dbReference>
<dbReference type="OrthoDB" id="111095at2157"/>
<feature type="domain" description="Beta-lactamase-related" evidence="3">
    <location>
        <begin position="74"/>
        <end position="392"/>
    </location>
</feature>
<dbReference type="InterPro" id="IPR006311">
    <property type="entry name" value="TAT_signal"/>
</dbReference>
<feature type="region of interest" description="Disordered" evidence="1">
    <location>
        <begin position="558"/>
        <end position="605"/>
    </location>
</feature>
<dbReference type="Pfam" id="PF00144">
    <property type="entry name" value="Beta-lactamase"/>
    <property type="match status" value="1"/>
</dbReference>
<feature type="region of interest" description="Disordered" evidence="1">
    <location>
        <begin position="409"/>
        <end position="431"/>
    </location>
</feature>
<dbReference type="SUPFAM" id="SSF56601">
    <property type="entry name" value="beta-lactamase/transpeptidase-like"/>
    <property type="match status" value="1"/>
</dbReference>
<keyword evidence="2" id="KW-1133">Transmembrane helix</keyword>
<evidence type="ECO:0000259" key="3">
    <source>
        <dbReference type="Pfam" id="PF00144"/>
    </source>
</evidence>
<feature type="compositionally biased region" description="Acidic residues" evidence="1">
    <location>
        <begin position="409"/>
        <end position="419"/>
    </location>
</feature>
<feature type="compositionally biased region" description="Low complexity" evidence="1">
    <location>
        <begin position="11"/>
        <end position="25"/>
    </location>
</feature>
<reference evidence="4 5" key="1">
    <citation type="journal article" date="2012" name="Stand. Genomic Sci.">
        <title>Complete genome sequence of Halopiger xanaduensis type strain (SH-6(T)).</title>
        <authorList>
            <person name="Anderson I."/>
            <person name="Tindall B.J."/>
            <person name="Rohde M."/>
            <person name="Lucas S."/>
            <person name="Han J."/>
            <person name="Lapidus A."/>
            <person name="Cheng J.F."/>
            <person name="Goodwin L."/>
            <person name="Pitluck S."/>
            <person name="Peters L."/>
            <person name="Pati A."/>
            <person name="Mikhailova N."/>
            <person name="Pagani I."/>
            <person name="Teshima H."/>
            <person name="Han C."/>
            <person name="Tapia R."/>
            <person name="Land M."/>
            <person name="Woyke T."/>
            <person name="Klenk H.P."/>
            <person name="Kyrpides N."/>
            <person name="Ivanova N."/>
        </authorList>
    </citation>
    <scope>NUCLEOTIDE SEQUENCE [LARGE SCALE GENOMIC DNA]</scope>
    <source>
        <strain evidence="5">DSM 18323 / JCM 14033 / SH-6</strain>
    </source>
</reference>
<dbReference type="Gene3D" id="3.40.710.10">
    <property type="entry name" value="DD-peptidase/beta-lactamase superfamily"/>
    <property type="match status" value="1"/>
</dbReference>
<organism evidence="4 5">
    <name type="scientific">Halopiger xanaduensis (strain DSM 18323 / JCM 14033 / SH-6)</name>
    <dbReference type="NCBI Taxonomy" id="797210"/>
    <lineage>
        <taxon>Archaea</taxon>
        <taxon>Methanobacteriati</taxon>
        <taxon>Methanobacteriota</taxon>
        <taxon>Stenosarchaea group</taxon>
        <taxon>Halobacteria</taxon>
        <taxon>Halobacteriales</taxon>
        <taxon>Natrialbaceae</taxon>
        <taxon>Halopiger</taxon>
    </lineage>
</organism>
<dbReference type="HOGENOM" id="CLU_022757_1_0_2"/>
<keyword evidence="5" id="KW-1185">Reference proteome</keyword>
<dbReference type="PANTHER" id="PTHR46825:SF9">
    <property type="entry name" value="BETA-LACTAMASE-RELATED DOMAIN-CONTAINING PROTEIN"/>
    <property type="match status" value="1"/>
</dbReference>
<evidence type="ECO:0000256" key="1">
    <source>
        <dbReference type="SAM" id="MobiDB-lite"/>
    </source>
</evidence>
<feature type="transmembrane region" description="Helical" evidence="2">
    <location>
        <begin position="694"/>
        <end position="713"/>
    </location>
</feature>
<dbReference type="InterPro" id="IPR012338">
    <property type="entry name" value="Beta-lactam/transpept-like"/>
</dbReference>
<evidence type="ECO:0000256" key="2">
    <source>
        <dbReference type="SAM" id="Phobius"/>
    </source>
</evidence>
<dbReference type="KEGG" id="hxa:Halxa_3906"/>
<feature type="compositionally biased region" description="Polar residues" evidence="1">
    <location>
        <begin position="592"/>
        <end position="605"/>
    </location>
</feature>
<dbReference type="eggNOG" id="arCOG00771">
    <property type="taxonomic scope" value="Archaea"/>
</dbReference>
<feature type="transmembrane region" description="Helical" evidence="2">
    <location>
        <begin position="532"/>
        <end position="550"/>
    </location>
</feature>
<feature type="region of interest" description="Disordered" evidence="1">
    <location>
        <begin position="1"/>
        <end position="65"/>
    </location>
</feature>
<evidence type="ECO:0000313" key="4">
    <source>
        <dbReference type="EMBL" id="AEH38511.1"/>
    </source>
</evidence>
<dbReference type="STRING" id="797210.Halxa_3906"/>
<feature type="transmembrane region" description="Helical" evidence="2">
    <location>
        <begin position="658"/>
        <end position="682"/>
    </location>
</feature>
<dbReference type="PANTHER" id="PTHR46825">
    <property type="entry name" value="D-ALANYL-D-ALANINE-CARBOXYPEPTIDASE/ENDOPEPTIDASE AMPH"/>
    <property type="match status" value="1"/>
</dbReference>
<dbReference type="InterPro" id="IPR001466">
    <property type="entry name" value="Beta-lactam-related"/>
</dbReference>
<dbReference type="InterPro" id="IPR050491">
    <property type="entry name" value="AmpC-like"/>
</dbReference>
<feature type="compositionally biased region" description="Polar residues" evidence="1">
    <location>
        <begin position="52"/>
        <end position="61"/>
    </location>
</feature>
<dbReference type="PROSITE" id="PS51318">
    <property type="entry name" value="TAT"/>
    <property type="match status" value="1"/>
</dbReference>
<dbReference type="GeneID" id="10798848"/>
<keyword evidence="2" id="KW-0812">Transmembrane</keyword>
<proteinExistence type="predicted"/>
<keyword evidence="2" id="KW-0472">Membrane</keyword>
<gene>
    <name evidence="4" type="ordered locus">Halxa_3906</name>
</gene>
<feature type="compositionally biased region" description="Basic residues" evidence="1">
    <location>
        <begin position="1"/>
        <end position="10"/>
    </location>
</feature>
<dbReference type="Proteomes" id="UP000006794">
    <property type="component" value="Chromosome"/>
</dbReference>
<protein>
    <submittedName>
        <fullName evidence="4">Beta-lactamase</fullName>
    </submittedName>
</protein>
<evidence type="ECO:0000313" key="5">
    <source>
        <dbReference type="Proteomes" id="UP000006794"/>
    </source>
</evidence>
<sequence>MSKRMPRRRILTGSAALGATALAGSPARIAGREPAAETATQPEPPTDPATVSEPSSRTGQSDAVDLEGVESFVDDRLGSLLETHDVVGASVAVVHDGAVELAKGYGESDREAGTPVDADETAFRIGSVSKPLVWTAAMQLIEDGRLDPDEPVEPSLESVSIPDTYDEPITMAHLATHTAGFEDRSQGTWVDDPDDLRSLPNVLREEQPERVRPPGEIASYSNYGAALAAQVVADVTSTSFQEYVSEHLFDPLGMDHTTFEQPAPEDIDVASGYTMATGSVRDSSELFLEIAPAGAATATASDMARFMRAHLEGGAADGERILASEAVDRMHEQWFTHHETLPGIAFGFVEDERDGVRILEHDGAIPGSSNGYLVLVPEYDLGLFLATNTDSGRTATGEFVDAFLEEYLPEPESESDDSASEPTGPPAHADALEGTYRGVRIAETTHSRLATTLQAGSVEVSVDEAGFLVTDFGGGPERWVERADDPLVFDAVDGDETLAFRERAGEITHLFLGFHAFERVSWHESLSVHGRVAGLSALGMLSGAVGWPLARAKRRLVGGSDAETETETKAASASQKARSDDRPTSVDGGASATGSNSMSERGSLSTLEGDAVTSALSESRARWIVGGAIACLFGFVVGFVVLGVVFQPTLLSDPPLAYDLVSLLPILGALGTLASIGCTVVAWREGYWGRFWRVHYTLVVASAVAFCWLLYYWNFLRLPL</sequence>
<accession>F8D379</accession>
<dbReference type="AlphaFoldDB" id="F8D379"/>
<feature type="transmembrane region" description="Helical" evidence="2">
    <location>
        <begin position="623"/>
        <end position="646"/>
    </location>
</feature>
<name>F8D379_HALXS</name>
<dbReference type="RefSeq" id="WP_013881397.1">
    <property type="nucleotide sequence ID" value="NC_015666.1"/>
</dbReference>